<dbReference type="Proteomes" id="UP000324897">
    <property type="component" value="Chromosome 4"/>
</dbReference>
<dbReference type="Gramene" id="TVU38769">
    <property type="protein sequence ID" value="TVU38769"/>
    <property type="gene ID" value="EJB05_12155"/>
</dbReference>
<protein>
    <submittedName>
        <fullName evidence="2">Uncharacterized protein</fullName>
    </submittedName>
</protein>
<proteinExistence type="predicted"/>
<name>A0A5J9VRI3_9POAL</name>
<dbReference type="AlphaFoldDB" id="A0A5J9VRI3"/>
<feature type="region of interest" description="Disordered" evidence="1">
    <location>
        <begin position="73"/>
        <end position="102"/>
    </location>
</feature>
<evidence type="ECO:0000256" key="1">
    <source>
        <dbReference type="SAM" id="MobiDB-lite"/>
    </source>
</evidence>
<accession>A0A5J9VRI3</accession>
<sequence length="270" mass="30286">MERSLTPFQKVRKEMPDQVPFSAAYSIVLGRFIKDDFNGQLNRMELDALNDYWTRCSIHFETLKASLMSTSLTGGKEATGNSENISRPDSLARTGTKRSSDRIQLCTSGGYASADDGYVLRRKSKPVMKTSNYQRPDIGNVGVAVEKRDNEQNEKKKVTISETNAIEPPRFDLGIDFDITTNPEPAQQAKSVISTEGQIIMSEDEVHVNAKPYDDEVTESPIVKHVVGLTKLVNSPWFYGLKSDFCSSTEADMIKQREKEELDMVTNLKD</sequence>
<reference evidence="2 3" key="1">
    <citation type="journal article" date="2019" name="Sci. Rep.">
        <title>A high-quality genome of Eragrostis curvula grass provides insights into Poaceae evolution and supports new strategies to enhance forage quality.</title>
        <authorList>
            <person name="Carballo J."/>
            <person name="Santos B.A.C.M."/>
            <person name="Zappacosta D."/>
            <person name="Garbus I."/>
            <person name="Selva J.P."/>
            <person name="Gallo C.A."/>
            <person name="Diaz A."/>
            <person name="Albertini E."/>
            <person name="Caccamo M."/>
            <person name="Echenique V."/>
        </authorList>
    </citation>
    <scope>NUCLEOTIDE SEQUENCE [LARGE SCALE GENOMIC DNA]</scope>
    <source>
        <strain evidence="3">cv. Victoria</strain>
        <tissue evidence="2">Leaf</tissue>
    </source>
</reference>
<feature type="non-terminal residue" evidence="2">
    <location>
        <position position="1"/>
    </location>
</feature>
<dbReference type="EMBL" id="RWGY01000007">
    <property type="protein sequence ID" value="TVU38769.1"/>
    <property type="molecule type" value="Genomic_DNA"/>
</dbReference>
<feature type="compositionally biased region" description="Polar residues" evidence="1">
    <location>
        <begin position="73"/>
        <end position="87"/>
    </location>
</feature>
<gene>
    <name evidence="2" type="ORF">EJB05_12155</name>
</gene>
<evidence type="ECO:0000313" key="3">
    <source>
        <dbReference type="Proteomes" id="UP000324897"/>
    </source>
</evidence>
<comment type="caution">
    <text evidence="2">The sequence shown here is derived from an EMBL/GenBank/DDBJ whole genome shotgun (WGS) entry which is preliminary data.</text>
</comment>
<keyword evidence="3" id="KW-1185">Reference proteome</keyword>
<evidence type="ECO:0000313" key="2">
    <source>
        <dbReference type="EMBL" id="TVU38769.1"/>
    </source>
</evidence>
<organism evidence="2 3">
    <name type="scientific">Eragrostis curvula</name>
    <name type="common">weeping love grass</name>
    <dbReference type="NCBI Taxonomy" id="38414"/>
    <lineage>
        <taxon>Eukaryota</taxon>
        <taxon>Viridiplantae</taxon>
        <taxon>Streptophyta</taxon>
        <taxon>Embryophyta</taxon>
        <taxon>Tracheophyta</taxon>
        <taxon>Spermatophyta</taxon>
        <taxon>Magnoliopsida</taxon>
        <taxon>Liliopsida</taxon>
        <taxon>Poales</taxon>
        <taxon>Poaceae</taxon>
        <taxon>PACMAD clade</taxon>
        <taxon>Chloridoideae</taxon>
        <taxon>Eragrostideae</taxon>
        <taxon>Eragrostidinae</taxon>
        <taxon>Eragrostis</taxon>
    </lineage>
</organism>